<feature type="compositionally biased region" description="Basic residues" evidence="1">
    <location>
        <begin position="26"/>
        <end position="36"/>
    </location>
</feature>
<organism evidence="2 3">
    <name type="scientific">Cytobacillus purgationiresistens</name>
    <dbReference type="NCBI Taxonomy" id="863449"/>
    <lineage>
        <taxon>Bacteria</taxon>
        <taxon>Bacillati</taxon>
        <taxon>Bacillota</taxon>
        <taxon>Bacilli</taxon>
        <taxon>Bacillales</taxon>
        <taxon>Bacillaceae</taxon>
        <taxon>Cytobacillus</taxon>
    </lineage>
</organism>
<reference evidence="2 3" key="1">
    <citation type="submission" date="2023-07" db="EMBL/GenBank/DDBJ databases">
        <title>Genomic Encyclopedia of Type Strains, Phase IV (KMG-IV): sequencing the most valuable type-strain genomes for metagenomic binning, comparative biology and taxonomic classification.</title>
        <authorList>
            <person name="Goeker M."/>
        </authorList>
    </citation>
    <scope>NUCLEOTIDE SEQUENCE [LARGE SCALE GENOMIC DNA]</scope>
    <source>
        <strain evidence="2 3">DSM 23494</strain>
    </source>
</reference>
<gene>
    <name evidence="2" type="ORF">J2S17_001084</name>
</gene>
<evidence type="ECO:0000313" key="2">
    <source>
        <dbReference type="EMBL" id="MDQ0269214.1"/>
    </source>
</evidence>
<feature type="compositionally biased region" description="Polar residues" evidence="1">
    <location>
        <begin position="1"/>
        <end position="13"/>
    </location>
</feature>
<name>A0ABU0AD97_9BACI</name>
<sequence>MNFKQPNPSTLSNPYIDVTKGLYKGSRQRRATKKTS</sequence>
<dbReference type="Proteomes" id="UP001238088">
    <property type="component" value="Unassembled WGS sequence"/>
</dbReference>
<dbReference type="EMBL" id="JAUSUB010000003">
    <property type="protein sequence ID" value="MDQ0269214.1"/>
    <property type="molecule type" value="Genomic_DNA"/>
</dbReference>
<comment type="caution">
    <text evidence="2">The sequence shown here is derived from an EMBL/GenBank/DDBJ whole genome shotgun (WGS) entry which is preliminary data.</text>
</comment>
<keyword evidence="3" id="KW-1185">Reference proteome</keyword>
<protein>
    <submittedName>
        <fullName evidence="2">Uncharacterized protein</fullName>
    </submittedName>
</protein>
<feature type="region of interest" description="Disordered" evidence="1">
    <location>
        <begin position="1"/>
        <end position="36"/>
    </location>
</feature>
<proteinExistence type="predicted"/>
<evidence type="ECO:0000313" key="3">
    <source>
        <dbReference type="Proteomes" id="UP001238088"/>
    </source>
</evidence>
<evidence type="ECO:0000256" key="1">
    <source>
        <dbReference type="SAM" id="MobiDB-lite"/>
    </source>
</evidence>
<accession>A0ABU0AD97</accession>